<dbReference type="InterPro" id="IPR002182">
    <property type="entry name" value="NB-ARC"/>
</dbReference>
<dbReference type="InterPro" id="IPR032675">
    <property type="entry name" value="LRR_dom_sf"/>
</dbReference>
<evidence type="ECO:0000313" key="4">
    <source>
        <dbReference type="EMBL" id="KAK1384118.1"/>
    </source>
</evidence>
<evidence type="ECO:0000313" key="5">
    <source>
        <dbReference type="Proteomes" id="UP001237642"/>
    </source>
</evidence>
<sequence length="735" mass="84166">MYKPVAGVHDLNKESKHIYKIKRQPLGVVDLSNPIIVDTEVSSSELWTVVEELTKRKESCMQSNIDLLFYRLLGEVNRLFTYPDWLPIERCQISFYSQQLSYLSKELFRNTCHEGYLYELLTDPTLNILVTRILVYKNLRTRSVDLLKCDQPSDLTPVGDRLAFELSVTFKRPWMQDFSKAPKDFASIFHFDKNKFREYEEEVFIGFQEEANILLQQLACITKKQLQVISIVGMAGNGKTTLARRLFNDPYVVSYFYLRAWVTCSQVYYKRDSLLFILRSVAEITDDEVCRSQLLLSPNVLTVSSKCSSYSSGFFPTIFKGLSIGTESSKLIRVLDLSSLELSVFPSELLQLVYLRYLEIRLRSSHLPETISTLTKLQTLIVSSKMNVVVPKTTWKMINLRHICIKTGENLVNFGNEETGILENLQTLSLVSPTRLSPLILARTRNLRKLGLCGPLTTKSGKLKLPDLSLLMHLKILKLLNTNALGKAGRLSDSIIFPESLKSLTVSNTYLDWKESWVFEMIPNLEVLKLKFHAFVGKVWETSPKAFPHLKFLKLDELDFENWTGFRNHFPVLQRLQVLRCPYLLEIPEDFGNICTLEWIELSGCSDAASSSAREIQKEQENNGNDWLKILLSPGLTPGKTYSQKHSYNTIVVVYYDIPFSEVYSTIAINLYSVPPDAFDVHINTGVAVSAAAESLIYFEHVRVSEKTVCSSLYCYNRSAICFSSFWQERNVENC</sequence>
<evidence type="ECO:0000259" key="3">
    <source>
        <dbReference type="Pfam" id="PF23598"/>
    </source>
</evidence>
<evidence type="ECO:0000256" key="1">
    <source>
        <dbReference type="ARBA" id="ARBA00022737"/>
    </source>
</evidence>
<reference evidence="4" key="1">
    <citation type="submission" date="2023-02" db="EMBL/GenBank/DDBJ databases">
        <title>Genome of toxic invasive species Heracleum sosnowskyi carries increased number of genes despite the absence of recent whole-genome duplications.</title>
        <authorList>
            <person name="Schelkunov M."/>
            <person name="Shtratnikova V."/>
            <person name="Makarenko M."/>
            <person name="Klepikova A."/>
            <person name="Omelchenko D."/>
            <person name="Novikova G."/>
            <person name="Obukhova E."/>
            <person name="Bogdanov V."/>
            <person name="Penin A."/>
            <person name="Logacheva M."/>
        </authorList>
    </citation>
    <scope>NUCLEOTIDE SEQUENCE</scope>
    <source>
        <strain evidence="4">Hsosn_3</strain>
        <tissue evidence="4">Leaf</tissue>
    </source>
</reference>
<dbReference type="PRINTS" id="PR00364">
    <property type="entry name" value="DISEASERSIST"/>
</dbReference>
<organism evidence="4 5">
    <name type="scientific">Heracleum sosnowskyi</name>
    <dbReference type="NCBI Taxonomy" id="360622"/>
    <lineage>
        <taxon>Eukaryota</taxon>
        <taxon>Viridiplantae</taxon>
        <taxon>Streptophyta</taxon>
        <taxon>Embryophyta</taxon>
        <taxon>Tracheophyta</taxon>
        <taxon>Spermatophyta</taxon>
        <taxon>Magnoliopsida</taxon>
        <taxon>eudicotyledons</taxon>
        <taxon>Gunneridae</taxon>
        <taxon>Pentapetalae</taxon>
        <taxon>asterids</taxon>
        <taxon>campanulids</taxon>
        <taxon>Apiales</taxon>
        <taxon>Apiaceae</taxon>
        <taxon>Apioideae</taxon>
        <taxon>apioid superclade</taxon>
        <taxon>Tordylieae</taxon>
        <taxon>Tordyliinae</taxon>
        <taxon>Heracleum</taxon>
    </lineage>
</organism>
<dbReference type="Pfam" id="PF00931">
    <property type="entry name" value="NB-ARC"/>
    <property type="match status" value="1"/>
</dbReference>
<dbReference type="Proteomes" id="UP001237642">
    <property type="component" value="Unassembled WGS sequence"/>
</dbReference>
<dbReference type="InterPro" id="IPR027417">
    <property type="entry name" value="P-loop_NTPase"/>
</dbReference>
<dbReference type="AlphaFoldDB" id="A0AAD8IGN5"/>
<reference evidence="4" key="2">
    <citation type="submission" date="2023-05" db="EMBL/GenBank/DDBJ databases">
        <authorList>
            <person name="Schelkunov M.I."/>
        </authorList>
    </citation>
    <scope>NUCLEOTIDE SEQUENCE</scope>
    <source>
        <strain evidence="4">Hsosn_3</strain>
        <tissue evidence="4">Leaf</tissue>
    </source>
</reference>
<evidence type="ECO:0000259" key="2">
    <source>
        <dbReference type="Pfam" id="PF00931"/>
    </source>
</evidence>
<feature type="domain" description="Disease resistance R13L4/SHOC-2-like LRR" evidence="3">
    <location>
        <begin position="328"/>
        <end position="577"/>
    </location>
</feature>
<comment type="caution">
    <text evidence="4">The sequence shown here is derived from an EMBL/GenBank/DDBJ whole genome shotgun (WGS) entry which is preliminary data.</text>
</comment>
<dbReference type="InterPro" id="IPR055414">
    <property type="entry name" value="LRR_R13L4/SHOC2-like"/>
</dbReference>
<keyword evidence="5" id="KW-1185">Reference proteome</keyword>
<dbReference type="PANTHER" id="PTHR15140">
    <property type="entry name" value="TUBULIN-SPECIFIC CHAPERONE E"/>
    <property type="match status" value="1"/>
</dbReference>
<dbReference type="Gene3D" id="3.40.50.300">
    <property type="entry name" value="P-loop containing nucleotide triphosphate hydrolases"/>
    <property type="match status" value="1"/>
</dbReference>
<name>A0AAD8IGN5_9APIA</name>
<accession>A0AAD8IGN5</accession>
<keyword evidence="1" id="KW-0677">Repeat</keyword>
<dbReference type="Gene3D" id="3.80.10.10">
    <property type="entry name" value="Ribonuclease Inhibitor"/>
    <property type="match status" value="1"/>
</dbReference>
<dbReference type="GO" id="GO:0043531">
    <property type="term" value="F:ADP binding"/>
    <property type="evidence" value="ECO:0007669"/>
    <property type="project" value="InterPro"/>
</dbReference>
<protein>
    <recommendedName>
        <fullName evidence="6">NB-ARC domain-containing protein</fullName>
    </recommendedName>
</protein>
<gene>
    <name evidence="4" type="ORF">POM88_021853</name>
</gene>
<dbReference type="GO" id="GO:0006952">
    <property type="term" value="P:defense response"/>
    <property type="evidence" value="ECO:0007669"/>
    <property type="project" value="UniProtKB-KW"/>
</dbReference>
<evidence type="ECO:0008006" key="6">
    <source>
        <dbReference type="Google" id="ProtNLM"/>
    </source>
</evidence>
<dbReference type="PANTHER" id="PTHR15140:SF37">
    <property type="entry name" value="UBIQUITIN-LIKE DOMAIN-CONTAINING PROTEIN"/>
    <property type="match status" value="1"/>
</dbReference>
<dbReference type="SUPFAM" id="SSF52540">
    <property type="entry name" value="P-loop containing nucleoside triphosphate hydrolases"/>
    <property type="match status" value="1"/>
</dbReference>
<dbReference type="Pfam" id="PF23598">
    <property type="entry name" value="LRR_14"/>
    <property type="match status" value="1"/>
</dbReference>
<dbReference type="SUPFAM" id="SSF52058">
    <property type="entry name" value="L domain-like"/>
    <property type="match status" value="1"/>
</dbReference>
<feature type="domain" description="NB-ARC" evidence="2">
    <location>
        <begin position="222"/>
        <end position="287"/>
    </location>
</feature>
<proteinExistence type="predicted"/>
<dbReference type="EMBL" id="JAUIZM010000005">
    <property type="protein sequence ID" value="KAK1384118.1"/>
    <property type="molecule type" value="Genomic_DNA"/>
</dbReference>